<reference evidence="3 4" key="1">
    <citation type="journal article" date="2010" name="Stand. Genomic Sci.">
        <title>Complete genome sequence of Arcobacter nitrofigilis type strain (CI).</title>
        <authorList>
            <person name="Pati A."/>
            <person name="Gronow S."/>
            <person name="Lapidus A."/>
            <person name="Copeland A."/>
            <person name="Glavina Del Rio T."/>
            <person name="Nolan M."/>
            <person name="Lucas S."/>
            <person name="Tice H."/>
            <person name="Cheng J.F."/>
            <person name="Han C."/>
            <person name="Chertkov O."/>
            <person name="Bruce D."/>
            <person name="Tapia R."/>
            <person name="Goodwin L."/>
            <person name="Pitluck S."/>
            <person name="Liolios K."/>
            <person name="Ivanova N."/>
            <person name="Mavromatis K."/>
            <person name="Chen A."/>
            <person name="Palaniappan K."/>
            <person name="Land M."/>
            <person name="Hauser L."/>
            <person name="Chang Y.J."/>
            <person name="Jeffries C.D."/>
            <person name="Detter J.C."/>
            <person name="Rohde M."/>
            <person name="Goker M."/>
            <person name="Bristow J."/>
            <person name="Eisen J.A."/>
            <person name="Markowitz V."/>
            <person name="Hugenholtz P."/>
            <person name="Klenk H.P."/>
            <person name="Kyrpides N.C."/>
        </authorList>
    </citation>
    <scope>NUCLEOTIDE SEQUENCE [LARGE SCALE GENOMIC DNA]</scope>
    <source>
        <strain evidence="4">ATCC 33309 / DSM 7299 / CCUG 15893 / LMG 7604 / NCTC 12251 / CI</strain>
    </source>
</reference>
<gene>
    <name evidence="3" type="ordered locus">Arnit_1372</name>
</gene>
<name>D5V595_ARCNC</name>
<accession>D5V595</accession>
<dbReference type="Proteomes" id="UP000000939">
    <property type="component" value="Chromosome"/>
</dbReference>
<evidence type="ECO:0000313" key="4">
    <source>
        <dbReference type="Proteomes" id="UP000000939"/>
    </source>
</evidence>
<feature type="domain" description="Inner membrane protein YgaP-like transmembrane" evidence="2">
    <location>
        <begin position="1"/>
        <end position="58"/>
    </location>
</feature>
<dbReference type="HOGENOM" id="CLU_176022_4_1_7"/>
<keyword evidence="1" id="KW-1133">Transmembrane helix</keyword>
<dbReference type="InterPro" id="IPR021309">
    <property type="entry name" value="YgaP-like_TM"/>
</dbReference>
<dbReference type="eggNOG" id="ENOG5033A4Z">
    <property type="taxonomic scope" value="Bacteria"/>
</dbReference>
<dbReference type="KEGG" id="ant:Arnit_1372"/>
<keyword evidence="4" id="KW-1185">Reference proteome</keyword>
<sequence>MNKNIGKIDKIVRIIVGVAIIAYGFMTNSWLGVIGLIPLGTALIGWCPLYCPLKIDTTCDKESCKKD</sequence>
<dbReference type="OrthoDB" id="9804804at2"/>
<proteinExistence type="predicted"/>
<feature type="transmembrane region" description="Helical" evidence="1">
    <location>
        <begin position="12"/>
        <end position="37"/>
    </location>
</feature>
<dbReference type="AlphaFoldDB" id="D5V595"/>
<dbReference type="RefSeq" id="WP_013135175.1">
    <property type="nucleotide sequence ID" value="NC_014166.1"/>
</dbReference>
<protein>
    <recommendedName>
        <fullName evidence="2">Inner membrane protein YgaP-like transmembrane domain-containing protein</fullName>
    </recommendedName>
</protein>
<evidence type="ECO:0000256" key="1">
    <source>
        <dbReference type="SAM" id="Phobius"/>
    </source>
</evidence>
<evidence type="ECO:0000259" key="2">
    <source>
        <dbReference type="Pfam" id="PF11127"/>
    </source>
</evidence>
<evidence type="ECO:0000313" key="3">
    <source>
        <dbReference type="EMBL" id="ADG93030.1"/>
    </source>
</evidence>
<dbReference type="EMBL" id="CP001999">
    <property type="protein sequence ID" value="ADG93030.1"/>
    <property type="molecule type" value="Genomic_DNA"/>
</dbReference>
<dbReference type="Pfam" id="PF11127">
    <property type="entry name" value="YgaP-like_TM"/>
    <property type="match status" value="1"/>
</dbReference>
<keyword evidence="1" id="KW-0812">Transmembrane</keyword>
<keyword evidence="1" id="KW-0472">Membrane</keyword>
<organism evidence="3 4">
    <name type="scientific">Arcobacter nitrofigilis (strain ATCC 33309 / DSM 7299 / CCUG 15893 / LMG 7604 / NCTC 12251 / CI)</name>
    <name type="common">Campylobacter nitrofigilis</name>
    <dbReference type="NCBI Taxonomy" id="572480"/>
    <lineage>
        <taxon>Bacteria</taxon>
        <taxon>Pseudomonadati</taxon>
        <taxon>Campylobacterota</taxon>
        <taxon>Epsilonproteobacteria</taxon>
        <taxon>Campylobacterales</taxon>
        <taxon>Arcobacteraceae</taxon>
        <taxon>Arcobacter</taxon>
    </lineage>
</organism>